<keyword evidence="1" id="KW-0812">Transmembrane</keyword>
<sequence>MNKTLLEISHTKNAGLSEVLTHWNNYNDETIIRALSELKKRNIPISDQLQKAISEFSAHKGQTISELESKFFESQGVKDYHEYSSSKTMFLEKSDEERIYKQKLQRERVAQIEQFEKKNAGNDVLYGGLWLAGGLIVTVISVASGKGGIIAYGAIIFGGIQFFRGLIKS</sequence>
<feature type="transmembrane region" description="Helical" evidence="1">
    <location>
        <begin position="149"/>
        <end position="167"/>
    </location>
</feature>
<name>A0ABT2W3V5_9FLAO</name>
<keyword evidence="1" id="KW-1133">Transmembrane helix</keyword>
<dbReference type="Proteomes" id="UP001208114">
    <property type="component" value="Unassembled WGS sequence"/>
</dbReference>
<proteinExistence type="predicted"/>
<keyword evidence="1" id="KW-0472">Membrane</keyword>
<evidence type="ECO:0000256" key="1">
    <source>
        <dbReference type="SAM" id="Phobius"/>
    </source>
</evidence>
<accession>A0ABT2W3V5</accession>
<dbReference type="EMBL" id="JAOTEN010000005">
    <property type="protein sequence ID" value="MCU7615410.1"/>
    <property type="molecule type" value="Genomic_DNA"/>
</dbReference>
<keyword evidence="3" id="KW-1185">Reference proteome</keyword>
<feature type="transmembrane region" description="Helical" evidence="1">
    <location>
        <begin position="124"/>
        <end position="143"/>
    </location>
</feature>
<reference evidence="3" key="1">
    <citation type="submission" date="2023-07" db="EMBL/GenBank/DDBJ databases">
        <title>Chryseobacterium sp. GMJ5 Genome sequencing and assembly.</title>
        <authorList>
            <person name="Jung Y."/>
        </authorList>
    </citation>
    <scope>NUCLEOTIDE SEQUENCE [LARGE SCALE GENOMIC DNA]</scope>
    <source>
        <strain evidence="3">GMJ5</strain>
    </source>
</reference>
<organism evidence="2 3">
    <name type="scientific">Chryseobacterium gilvum</name>
    <dbReference type="NCBI Taxonomy" id="2976534"/>
    <lineage>
        <taxon>Bacteria</taxon>
        <taxon>Pseudomonadati</taxon>
        <taxon>Bacteroidota</taxon>
        <taxon>Flavobacteriia</taxon>
        <taxon>Flavobacteriales</taxon>
        <taxon>Weeksellaceae</taxon>
        <taxon>Chryseobacterium group</taxon>
        <taxon>Chryseobacterium</taxon>
    </lineage>
</organism>
<evidence type="ECO:0000313" key="3">
    <source>
        <dbReference type="Proteomes" id="UP001208114"/>
    </source>
</evidence>
<dbReference type="RefSeq" id="WP_262991432.1">
    <property type="nucleotide sequence ID" value="NZ_JAOTEN010000005.1"/>
</dbReference>
<evidence type="ECO:0000313" key="2">
    <source>
        <dbReference type="EMBL" id="MCU7615410.1"/>
    </source>
</evidence>
<gene>
    <name evidence="2" type="ORF">N0B16_13265</name>
</gene>
<comment type="caution">
    <text evidence="2">The sequence shown here is derived from an EMBL/GenBank/DDBJ whole genome shotgun (WGS) entry which is preliminary data.</text>
</comment>
<protein>
    <submittedName>
        <fullName evidence="2">SDR family oxidoreductase</fullName>
    </submittedName>
</protein>